<dbReference type="Proteomes" id="UP000281245">
    <property type="component" value="Unassembled WGS sequence"/>
</dbReference>
<evidence type="ECO:0000256" key="4">
    <source>
        <dbReference type="PROSITE-ProRule" id="PRU00042"/>
    </source>
</evidence>
<feature type="region of interest" description="Disordered" evidence="5">
    <location>
        <begin position="125"/>
        <end position="167"/>
    </location>
</feature>
<dbReference type="Gene3D" id="3.30.160.60">
    <property type="entry name" value="Classic Zinc Finger"/>
    <property type="match status" value="2"/>
</dbReference>
<feature type="repeat" description="ANK" evidence="3">
    <location>
        <begin position="602"/>
        <end position="634"/>
    </location>
</feature>
<feature type="compositionally biased region" description="Polar residues" evidence="5">
    <location>
        <begin position="277"/>
        <end position="292"/>
    </location>
</feature>
<evidence type="ECO:0000256" key="1">
    <source>
        <dbReference type="ARBA" id="ARBA00022737"/>
    </source>
</evidence>
<evidence type="ECO:0000256" key="2">
    <source>
        <dbReference type="ARBA" id="ARBA00023043"/>
    </source>
</evidence>
<dbReference type="PROSITE" id="PS50088">
    <property type="entry name" value="ANK_REPEAT"/>
    <property type="match status" value="3"/>
</dbReference>
<organism evidence="7 8">
    <name type="scientific">Hortaea werneckii</name>
    <name type="common">Black yeast</name>
    <name type="synonym">Cladosporium werneckii</name>
    <dbReference type="NCBI Taxonomy" id="91943"/>
    <lineage>
        <taxon>Eukaryota</taxon>
        <taxon>Fungi</taxon>
        <taxon>Dikarya</taxon>
        <taxon>Ascomycota</taxon>
        <taxon>Pezizomycotina</taxon>
        <taxon>Dothideomycetes</taxon>
        <taxon>Dothideomycetidae</taxon>
        <taxon>Mycosphaerellales</taxon>
        <taxon>Teratosphaeriaceae</taxon>
        <taxon>Hortaea</taxon>
    </lineage>
</organism>
<evidence type="ECO:0000313" key="8">
    <source>
        <dbReference type="Proteomes" id="UP000281245"/>
    </source>
</evidence>
<evidence type="ECO:0000259" key="6">
    <source>
        <dbReference type="PROSITE" id="PS50157"/>
    </source>
</evidence>
<dbReference type="Pfam" id="PF00023">
    <property type="entry name" value="Ank"/>
    <property type="match status" value="1"/>
</dbReference>
<dbReference type="InterPro" id="IPR036236">
    <property type="entry name" value="Znf_C2H2_sf"/>
</dbReference>
<dbReference type="Pfam" id="PF12796">
    <property type="entry name" value="Ank_2"/>
    <property type="match status" value="1"/>
</dbReference>
<keyword evidence="1" id="KW-0677">Repeat</keyword>
<evidence type="ECO:0000313" key="7">
    <source>
        <dbReference type="EMBL" id="RMX77612.1"/>
    </source>
</evidence>
<feature type="region of interest" description="Disordered" evidence="5">
    <location>
        <begin position="554"/>
        <end position="579"/>
    </location>
</feature>
<feature type="region of interest" description="Disordered" evidence="5">
    <location>
        <begin position="88"/>
        <end position="107"/>
    </location>
</feature>
<proteinExistence type="predicted"/>
<protein>
    <recommendedName>
        <fullName evidence="6">C2H2-type domain-containing protein</fullName>
    </recommendedName>
</protein>
<dbReference type="InterPro" id="IPR036770">
    <property type="entry name" value="Ankyrin_rpt-contain_sf"/>
</dbReference>
<feature type="region of interest" description="Disordered" evidence="5">
    <location>
        <begin position="500"/>
        <end position="533"/>
    </location>
</feature>
<name>A0A3M6WGD0_HORWE</name>
<accession>A0A3M6WGD0</accession>
<dbReference type="PROSITE" id="PS50297">
    <property type="entry name" value="ANK_REP_REGION"/>
    <property type="match status" value="2"/>
</dbReference>
<feature type="compositionally biased region" description="Polar residues" evidence="5">
    <location>
        <begin position="245"/>
        <end position="260"/>
    </location>
</feature>
<feature type="domain" description="C2H2-type" evidence="6">
    <location>
        <begin position="402"/>
        <end position="431"/>
    </location>
</feature>
<dbReference type="PROSITE" id="PS00028">
    <property type="entry name" value="ZINC_FINGER_C2H2_1"/>
    <property type="match status" value="2"/>
</dbReference>
<feature type="region of interest" description="Disordered" evidence="5">
    <location>
        <begin position="245"/>
        <end position="329"/>
    </location>
</feature>
<feature type="compositionally biased region" description="Basic residues" evidence="5">
    <location>
        <begin position="89"/>
        <end position="101"/>
    </location>
</feature>
<dbReference type="AlphaFoldDB" id="A0A3M6WGD0"/>
<keyword evidence="2 3" id="KW-0040">ANK repeat</keyword>
<dbReference type="GO" id="GO:0008270">
    <property type="term" value="F:zinc ion binding"/>
    <property type="evidence" value="ECO:0007669"/>
    <property type="project" value="UniProtKB-KW"/>
</dbReference>
<evidence type="ECO:0000256" key="3">
    <source>
        <dbReference type="PROSITE-ProRule" id="PRU00023"/>
    </source>
</evidence>
<feature type="domain" description="C2H2-type" evidence="6">
    <location>
        <begin position="74"/>
        <end position="98"/>
    </location>
</feature>
<comment type="caution">
    <text evidence="7">The sequence shown here is derived from an EMBL/GenBank/DDBJ whole genome shotgun (WGS) entry which is preliminary data.</text>
</comment>
<dbReference type="VEuPathDB" id="FungiDB:BTJ68_05105"/>
<dbReference type="SUPFAM" id="SSF57667">
    <property type="entry name" value="beta-beta-alpha zinc fingers"/>
    <property type="match status" value="1"/>
</dbReference>
<feature type="repeat" description="ANK" evidence="3">
    <location>
        <begin position="668"/>
        <end position="700"/>
    </location>
</feature>
<feature type="repeat" description="ANK" evidence="3">
    <location>
        <begin position="635"/>
        <end position="667"/>
    </location>
</feature>
<dbReference type="OrthoDB" id="4772757at2759"/>
<feature type="compositionally biased region" description="Polar residues" evidence="5">
    <location>
        <begin position="566"/>
        <end position="579"/>
    </location>
</feature>
<dbReference type="PANTHER" id="PTHR24198">
    <property type="entry name" value="ANKYRIN REPEAT AND PROTEIN KINASE DOMAIN-CONTAINING PROTEIN"/>
    <property type="match status" value="1"/>
</dbReference>
<feature type="compositionally biased region" description="Basic and acidic residues" evidence="5">
    <location>
        <begin position="125"/>
        <end position="134"/>
    </location>
</feature>
<dbReference type="SMART" id="SM00355">
    <property type="entry name" value="ZnF_C2H2"/>
    <property type="match status" value="3"/>
</dbReference>
<dbReference type="PROSITE" id="PS50157">
    <property type="entry name" value="ZINC_FINGER_C2H2_2"/>
    <property type="match status" value="3"/>
</dbReference>
<dbReference type="SMART" id="SM00248">
    <property type="entry name" value="ANK"/>
    <property type="match status" value="7"/>
</dbReference>
<gene>
    <name evidence="7" type="ORF">D0869_09749</name>
</gene>
<dbReference type="InterPro" id="IPR013087">
    <property type="entry name" value="Znf_C2H2_type"/>
</dbReference>
<evidence type="ECO:0000256" key="5">
    <source>
        <dbReference type="SAM" id="MobiDB-lite"/>
    </source>
</evidence>
<dbReference type="Gene3D" id="1.25.40.20">
    <property type="entry name" value="Ankyrin repeat-containing domain"/>
    <property type="match status" value="1"/>
</dbReference>
<keyword evidence="4" id="KW-0479">Metal-binding</keyword>
<dbReference type="EMBL" id="QWIJ01000938">
    <property type="protein sequence ID" value="RMX77612.1"/>
    <property type="molecule type" value="Genomic_DNA"/>
</dbReference>
<dbReference type="PANTHER" id="PTHR24198:SF165">
    <property type="entry name" value="ANKYRIN REPEAT-CONTAINING PROTEIN-RELATED"/>
    <property type="match status" value="1"/>
</dbReference>
<feature type="compositionally biased region" description="Polar residues" evidence="5">
    <location>
        <begin position="148"/>
        <end position="163"/>
    </location>
</feature>
<feature type="domain" description="C2H2-type" evidence="6">
    <location>
        <begin position="110"/>
        <end position="138"/>
    </location>
</feature>
<keyword evidence="4" id="KW-0862">Zinc</keyword>
<feature type="region of interest" description="Disordered" evidence="5">
    <location>
        <begin position="26"/>
        <end position="69"/>
    </location>
</feature>
<dbReference type="SUPFAM" id="SSF48403">
    <property type="entry name" value="Ankyrin repeat"/>
    <property type="match status" value="1"/>
</dbReference>
<keyword evidence="4" id="KW-0863">Zinc-finger</keyword>
<reference evidence="7 8" key="1">
    <citation type="journal article" date="2018" name="BMC Genomics">
        <title>Genomic evidence for intraspecific hybridization in a clonal and extremely halotolerant yeast.</title>
        <authorList>
            <person name="Gostincar C."/>
            <person name="Stajich J.E."/>
            <person name="Zupancic J."/>
            <person name="Zalar P."/>
            <person name="Gunde-Cimerman N."/>
        </authorList>
    </citation>
    <scope>NUCLEOTIDE SEQUENCE [LARGE SCALE GENOMIC DNA]</scope>
    <source>
        <strain evidence="7 8">EXF-6656</strain>
    </source>
</reference>
<sequence>MLCTMDAYAHPVSAFMPSYEDSYNPINIPPRDANATPVAQRRERQQSSSGADSDGPATGTGSPSPATKKRKVMFVCEPCGTSYTEKRALARHRHTAQHRRNLGLPPSEKYSCTLCSKTFSREHDRVRHVNETHRGQKRAGRNKDTGDSDASPSVASAGQTPPSQRGFAAQYDPLYVDEQSSLAKENGGYGMGAWDMHCRDVEPYPAHEAFPRKSHEYLPFQSHVMPEGSTLSPASDRTAISYSTHSARNGSYSEGRSSRSWFAESSGSEDEDEATSRFKQGNQQPSNASTAADSAVDMAESGHDGYQSKPRSFASADFPPEQHDPQPQLKDTVDDELAAFGDLSLKPLPRATVVQGRGTATTIPAKQTSICAFCNVPFEDDCRILLAHLRTHLEALRGESSFSCDECKISFANKADLTSHQASAQSRRHCGFTFDHKHPCTGHHRPAGLHCPDLADADRFQLCVRLRHWEQSQLKAYMANIEELVAASNDRSSAVYSIEQLGQGSSRDSRSSYAPSVNTYASAPCDRTDGQMDVGGLQKRLKLKSLKSSAKWLPQKFRSGGAGPSTPGSDRPNNSSASQWQDPDAVRLLLGLGANINSHNAVHGSALASAARQGRMEVVQLLLRDGADPKESGGKYGSVLGAAAAGGHREIATLLLKHGADINYGKGSTGSPLSVASANGQMKMVQHLLERGADVNRAGGDEGSPIGFAIWYGRTSTASLLAQRGAALNINGGRHGNPLAAAVEAIARGRADLEMLNVLIYHGADVNSTRGSSNALCQASLHADLASMQSVIPILLERGANPNVSDSNGTAFEHAKRRYRHWAEKRSKKTDMDVSENVEEITGNCYSVLIMLREAGAQ</sequence>
<dbReference type="InterPro" id="IPR002110">
    <property type="entry name" value="Ankyrin_rpt"/>
</dbReference>